<keyword evidence="4" id="KW-1185">Reference proteome</keyword>
<keyword evidence="3" id="KW-0067">ATP-binding</keyword>
<keyword evidence="1" id="KW-0808">Transferase</keyword>
<keyword evidence="1" id="KW-0723">Serine/threonine-protein kinase</keyword>
<dbReference type="InterPro" id="IPR050267">
    <property type="entry name" value="Anti-sigma-factor_SerPK"/>
</dbReference>
<dbReference type="Pfam" id="PF13581">
    <property type="entry name" value="HATPase_c_2"/>
    <property type="match status" value="1"/>
</dbReference>
<proteinExistence type="predicted"/>
<gene>
    <name evidence="3" type="ORF">N7U62_15505</name>
</gene>
<reference evidence="3 4" key="1">
    <citation type="submission" date="2022-10" db="EMBL/GenBank/DDBJ databases">
        <title>Comparative genomics and taxonomic characterization of three novel marine species of genus Reichenbachiella exhibiting antioxidant and polysaccharide degradation activities.</title>
        <authorList>
            <person name="Muhammad N."/>
            <person name="Lee Y.-J."/>
            <person name="Ko J."/>
            <person name="Kim S.-G."/>
        </authorList>
    </citation>
    <scope>NUCLEOTIDE SEQUENCE [LARGE SCALE GENOMIC DNA]</scope>
    <source>
        <strain evidence="3 4">ABR2-5</strain>
    </source>
</reference>
<accession>A0ABT3CWV9</accession>
<comment type="caution">
    <text evidence="3">The sequence shown here is derived from an EMBL/GenBank/DDBJ whole genome shotgun (WGS) entry which is preliminary data.</text>
</comment>
<dbReference type="RefSeq" id="WP_264138912.1">
    <property type="nucleotide sequence ID" value="NZ_JAOYOD010000001.1"/>
</dbReference>
<protein>
    <submittedName>
        <fullName evidence="3">ATP-binding protein</fullName>
    </submittedName>
</protein>
<dbReference type="EMBL" id="JAOYOD010000001">
    <property type="protein sequence ID" value="MCV9388087.1"/>
    <property type="molecule type" value="Genomic_DNA"/>
</dbReference>
<dbReference type="InterPro" id="IPR003594">
    <property type="entry name" value="HATPase_dom"/>
</dbReference>
<dbReference type="PANTHER" id="PTHR35526:SF3">
    <property type="entry name" value="ANTI-SIGMA-F FACTOR RSBW"/>
    <property type="match status" value="1"/>
</dbReference>
<dbReference type="GO" id="GO:0005524">
    <property type="term" value="F:ATP binding"/>
    <property type="evidence" value="ECO:0007669"/>
    <property type="project" value="UniProtKB-KW"/>
</dbReference>
<evidence type="ECO:0000313" key="3">
    <source>
        <dbReference type="EMBL" id="MCV9388087.1"/>
    </source>
</evidence>
<dbReference type="Proteomes" id="UP001300692">
    <property type="component" value="Unassembled WGS sequence"/>
</dbReference>
<evidence type="ECO:0000313" key="4">
    <source>
        <dbReference type="Proteomes" id="UP001300692"/>
    </source>
</evidence>
<dbReference type="Gene3D" id="3.30.565.10">
    <property type="entry name" value="Histidine kinase-like ATPase, C-terminal domain"/>
    <property type="match status" value="1"/>
</dbReference>
<feature type="domain" description="Histidine kinase/HSP90-like ATPase" evidence="2">
    <location>
        <begin position="1"/>
        <end position="121"/>
    </location>
</feature>
<dbReference type="SUPFAM" id="SSF55874">
    <property type="entry name" value="ATPase domain of HSP90 chaperone/DNA topoisomerase II/histidine kinase"/>
    <property type="match status" value="1"/>
</dbReference>
<dbReference type="CDD" id="cd16936">
    <property type="entry name" value="HATPase_RsbW-like"/>
    <property type="match status" value="1"/>
</dbReference>
<sequence>MREIRAFVSEVLLDIGLSEKEAHKIILAVDEVCANLIIHSNKCNASEKLELFVEDLGDNQISFEIIDHGKGFVYDKYQEPNLEEIIKTRKKGGLGIMLVRNIMDKVEFKIEKNRNICRMMKKF</sequence>
<keyword evidence="1" id="KW-0418">Kinase</keyword>
<evidence type="ECO:0000256" key="1">
    <source>
        <dbReference type="ARBA" id="ARBA00022527"/>
    </source>
</evidence>
<evidence type="ECO:0000259" key="2">
    <source>
        <dbReference type="Pfam" id="PF13581"/>
    </source>
</evidence>
<dbReference type="InterPro" id="IPR036890">
    <property type="entry name" value="HATPase_C_sf"/>
</dbReference>
<name>A0ABT3CWV9_9BACT</name>
<organism evidence="3 4">
    <name type="scientific">Reichenbachiella ulvae</name>
    <dbReference type="NCBI Taxonomy" id="2980104"/>
    <lineage>
        <taxon>Bacteria</taxon>
        <taxon>Pseudomonadati</taxon>
        <taxon>Bacteroidota</taxon>
        <taxon>Cytophagia</taxon>
        <taxon>Cytophagales</taxon>
        <taxon>Reichenbachiellaceae</taxon>
        <taxon>Reichenbachiella</taxon>
    </lineage>
</organism>
<dbReference type="PANTHER" id="PTHR35526">
    <property type="entry name" value="ANTI-SIGMA-F FACTOR RSBW-RELATED"/>
    <property type="match status" value="1"/>
</dbReference>
<keyword evidence="3" id="KW-0547">Nucleotide-binding</keyword>